<feature type="non-terminal residue" evidence="2">
    <location>
        <position position="1"/>
    </location>
</feature>
<name>X1NXB2_9ZZZZ</name>
<reference evidence="2" key="1">
    <citation type="journal article" date="2014" name="Front. Microbiol.">
        <title>High frequency of phylogenetically diverse reductive dehalogenase-homologous genes in deep subseafloor sedimentary metagenomes.</title>
        <authorList>
            <person name="Kawai M."/>
            <person name="Futagami T."/>
            <person name="Toyoda A."/>
            <person name="Takaki Y."/>
            <person name="Nishi S."/>
            <person name="Hori S."/>
            <person name="Arai W."/>
            <person name="Tsubouchi T."/>
            <person name="Morono Y."/>
            <person name="Uchiyama I."/>
            <person name="Ito T."/>
            <person name="Fujiyama A."/>
            <person name="Inagaki F."/>
            <person name="Takami H."/>
        </authorList>
    </citation>
    <scope>NUCLEOTIDE SEQUENCE</scope>
    <source>
        <strain evidence="2">Expedition CK06-06</strain>
    </source>
</reference>
<accession>X1NXB2</accession>
<sequence>FYFPGVNLGGIEIQSFIASPIISLIIGAILLNLCKKAIRWVIRKK</sequence>
<dbReference type="AlphaFoldDB" id="X1NXB2"/>
<evidence type="ECO:0000313" key="2">
    <source>
        <dbReference type="EMBL" id="GAI34851.1"/>
    </source>
</evidence>
<organism evidence="2">
    <name type="scientific">marine sediment metagenome</name>
    <dbReference type="NCBI Taxonomy" id="412755"/>
    <lineage>
        <taxon>unclassified sequences</taxon>
        <taxon>metagenomes</taxon>
        <taxon>ecological metagenomes</taxon>
    </lineage>
</organism>
<keyword evidence="1" id="KW-0472">Membrane</keyword>
<feature type="transmembrane region" description="Helical" evidence="1">
    <location>
        <begin position="13"/>
        <end position="34"/>
    </location>
</feature>
<protein>
    <submittedName>
        <fullName evidence="2">Uncharacterized protein</fullName>
    </submittedName>
</protein>
<gene>
    <name evidence="2" type="ORF">S06H3_49392</name>
</gene>
<dbReference type="EMBL" id="BARV01031185">
    <property type="protein sequence ID" value="GAI34851.1"/>
    <property type="molecule type" value="Genomic_DNA"/>
</dbReference>
<comment type="caution">
    <text evidence="2">The sequence shown here is derived from an EMBL/GenBank/DDBJ whole genome shotgun (WGS) entry which is preliminary data.</text>
</comment>
<keyword evidence="1" id="KW-1133">Transmembrane helix</keyword>
<proteinExistence type="predicted"/>
<keyword evidence="1" id="KW-0812">Transmembrane</keyword>
<evidence type="ECO:0000256" key="1">
    <source>
        <dbReference type="SAM" id="Phobius"/>
    </source>
</evidence>